<feature type="transmembrane region" description="Helical" evidence="1">
    <location>
        <begin position="271"/>
        <end position="293"/>
    </location>
</feature>
<gene>
    <name evidence="2" type="ORF">CBF37_02050</name>
</gene>
<sequence length="385" mass="43623">MNYFRFHLKAALKSKYTYLPFALGLILISVCLYFNSSNYNTTGLIANLNMSNTSTEKTTEVLKKELASLEDKKSVDYVNIEKSIKYNEYRIKKNNEILSYAKKNNWSSAYKILIEITEEDKKNTIDDKNVSPELKKSIQRDLLFYQELQRKNIDYQDPEFPTKGITFTLWILARIIPVMVSIFIIFILTQIFSNMFYENINKYSLLPYSKVKNMSNSLTLGGIVSLFILAINLVLPFGIASLIFGMGDSNFPIQSSKIGDNSIYFQDAKNVIGLSIVLSLLAVIFCMLMTYLINYLIRNQLTSLFVSLLVIIAPLLLLNTVQPLQKISHLLPTTYISSVSVVTGITAEQINNVNVTFSMGIKVTIAGIIVLLATISCTQLKLKKY</sequence>
<keyword evidence="3" id="KW-1185">Reference proteome</keyword>
<name>A0A430A154_9ENTE</name>
<dbReference type="Proteomes" id="UP000287857">
    <property type="component" value="Unassembled WGS sequence"/>
</dbReference>
<comment type="caution">
    <text evidence="2">The sequence shown here is derived from an EMBL/GenBank/DDBJ whole genome shotgun (WGS) entry which is preliminary data.</text>
</comment>
<keyword evidence="1" id="KW-0812">Transmembrane</keyword>
<dbReference type="AlphaFoldDB" id="A0A430A154"/>
<feature type="transmembrane region" description="Helical" evidence="1">
    <location>
        <begin position="330"/>
        <end position="347"/>
    </location>
</feature>
<accession>A0A430A154</accession>
<feature type="transmembrane region" description="Helical" evidence="1">
    <location>
        <begin position="171"/>
        <end position="197"/>
    </location>
</feature>
<dbReference type="EMBL" id="NGJS01000002">
    <property type="protein sequence ID" value="RSU00104.1"/>
    <property type="molecule type" value="Genomic_DNA"/>
</dbReference>
<reference evidence="2 3" key="1">
    <citation type="submission" date="2017-05" db="EMBL/GenBank/DDBJ databases">
        <title>Vagococcus spp. assemblies.</title>
        <authorList>
            <person name="Gulvik C.A."/>
        </authorList>
    </citation>
    <scope>NUCLEOTIDE SEQUENCE [LARGE SCALE GENOMIC DNA]</scope>
    <source>
        <strain evidence="2 3">SS1995</strain>
    </source>
</reference>
<protein>
    <submittedName>
        <fullName evidence="2">Uncharacterized protein</fullName>
    </submittedName>
</protein>
<feature type="transmembrane region" description="Helical" evidence="1">
    <location>
        <begin position="217"/>
        <end position="244"/>
    </location>
</feature>
<feature type="transmembrane region" description="Helical" evidence="1">
    <location>
        <begin position="299"/>
        <end position="318"/>
    </location>
</feature>
<organism evidence="2 3">
    <name type="scientific">Vagococcus vulneris</name>
    <dbReference type="NCBI Taxonomy" id="1977869"/>
    <lineage>
        <taxon>Bacteria</taxon>
        <taxon>Bacillati</taxon>
        <taxon>Bacillota</taxon>
        <taxon>Bacilli</taxon>
        <taxon>Lactobacillales</taxon>
        <taxon>Enterococcaceae</taxon>
        <taxon>Vagococcus</taxon>
    </lineage>
</organism>
<dbReference type="RefSeq" id="WP_125983056.1">
    <property type="nucleotide sequence ID" value="NZ_NGJS01000002.1"/>
</dbReference>
<dbReference type="OrthoDB" id="2209079at2"/>
<evidence type="ECO:0000256" key="1">
    <source>
        <dbReference type="SAM" id="Phobius"/>
    </source>
</evidence>
<keyword evidence="1" id="KW-1133">Transmembrane helix</keyword>
<evidence type="ECO:0000313" key="3">
    <source>
        <dbReference type="Proteomes" id="UP000287857"/>
    </source>
</evidence>
<evidence type="ECO:0000313" key="2">
    <source>
        <dbReference type="EMBL" id="RSU00104.1"/>
    </source>
</evidence>
<proteinExistence type="predicted"/>
<feature type="transmembrane region" description="Helical" evidence="1">
    <location>
        <begin position="359"/>
        <end position="380"/>
    </location>
</feature>
<feature type="transmembrane region" description="Helical" evidence="1">
    <location>
        <begin position="16"/>
        <end position="34"/>
    </location>
</feature>
<keyword evidence="1" id="KW-0472">Membrane</keyword>